<name>A0A364K8X7_9BACL</name>
<dbReference type="PANTHER" id="PTHR43861:SF1">
    <property type="entry name" value="TRANS-ACONITATE 2-METHYLTRANSFERASE"/>
    <property type="match status" value="1"/>
</dbReference>
<dbReference type="InterPro" id="IPR029063">
    <property type="entry name" value="SAM-dependent_MTases_sf"/>
</dbReference>
<dbReference type="GO" id="GO:0032259">
    <property type="term" value="P:methylation"/>
    <property type="evidence" value="ECO:0007669"/>
    <property type="project" value="UniProtKB-KW"/>
</dbReference>
<comment type="caution">
    <text evidence="1">The sequence shown here is derived from an EMBL/GenBank/DDBJ whole genome shotgun (WGS) entry which is preliminary data.</text>
</comment>
<dbReference type="SUPFAM" id="SSF53335">
    <property type="entry name" value="S-adenosyl-L-methionine-dependent methyltransferases"/>
    <property type="match status" value="1"/>
</dbReference>
<dbReference type="AlphaFoldDB" id="A0A364K8X7"/>
<dbReference type="Pfam" id="PF13489">
    <property type="entry name" value="Methyltransf_23"/>
    <property type="match status" value="1"/>
</dbReference>
<dbReference type="OrthoDB" id="9772751at2"/>
<proteinExistence type="predicted"/>
<reference evidence="1 2" key="2">
    <citation type="submission" date="2018-06" db="EMBL/GenBank/DDBJ databases">
        <authorList>
            <person name="Zhirakovskaya E."/>
        </authorList>
    </citation>
    <scope>NUCLEOTIDE SEQUENCE [LARGE SCALE GENOMIC DNA]</scope>
    <source>
        <strain evidence="1 2">FBKL4.011</strain>
    </source>
</reference>
<evidence type="ECO:0000313" key="2">
    <source>
        <dbReference type="Proteomes" id="UP000251213"/>
    </source>
</evidence>
<protein>
    <submittedName>
        <fullName evidence="1">Class I SAM-dependent methyltransferase</fullName>
    </submittedName>
</protein>
<gene>
    <name evidence="1" type="ORF">DL897_01470</name>
</gene>
<dbReference type="EMBL" id="QJKK01000001">
    <property type="protein sequence ID" value="RAL26749.1"/>
    <property type="molecule type" value="Genomic_DNA"/>
</dbReference>
<keyword evidence="1" id="KW-0489">Methyltransferase</keyword>
<keyword evidence="2" id="KW-1185">Reference proteome</keyword>
<dbReference type="CDD" id="cd02440">
    <property type="entry name" value="AdoMet_MTases"/>
    <property type="match status" value="1"/>
</dbReference>
<reference evidence="1 2" key="1">
    <citation type="submission" date="2018-06" db="EMBL/GenBank/DDBJ databases">
        <title>Thermoflavimicrobium daqus sp. nov., a thermophilic microbe isolated from Moutai-flavour Daqu.</title>
        <authorList>
            <person name="Wang X."/>
            <person name="Zhou H."/>
        </authorList>
    </citation>
    <scope>NUCLEOTIDE SEQUENCE [LARGE SCALE GENOMIC DNA]</scope>
    <source>
        <strain evidence="1 2">FBKL4.011</strain>
    </source>
</reference>
<dbReference type="GO" id="GO:0008168">
    <property type="term" value="F:methyltransferase activity"/>
    <property type="evidence" value="ECO:0007669"/>
    <property type="project" value="UniProtKB-KW"/>
</dbReference>
<sequence>MINSFSPQLYHYFVRPPRLTKKYIHDFLTRSFHFDGRRVLDFGAGTGANCSIFSSENYIGIDPDAKRISYAKKVYPDYTFEVLENNRLTVDDQSMDFILIIAVLHHISSNDISTYISEFKRILKPDGTIIVMEPYLSGNHPIGNQLMRWIDRGPYIRSEQEYLHLFQNHGYTCKVINRFRKCLVYHELFFCAQFPSL</sequence>
<keyword evidence="1" id="KW-0808">Transferase</keyword>
<organism evidence="1 2">
    <name type="scientific">Thermoflavimicrobium daqui</name>
    <dbReference type="NCBI Taxonomy" id="2137476"/>
    <lineage>
        <taxon>Bacteria</taxon>
        <taxon>Bacillati</taxon>
        <taxon>Bacillota</taxon>
        <taxon>Bacilli</taxon>
        <taxon>Bacillales</taxon>
        <taxon>Thermoactinomycetaceae</taxon>
        <taxon>Thermoflavimicrobium</taxon>
    </lineage>
</organism>
<dbReference type="Proteomes" id="UP000251213">
    <property type="component" value="Unassembled WGS sequence"/>
</dbReference>
<dbReference type="PANTHER" id="PTHR43861">
    <property type="entry name" value="TRANS-ACONITATE 2-METHYLTRANSFERASE-RELATED"/>
    <property type="match status" value="1"/>
</dbReference>
<dbReference type="Gene3D" id="3.40.50.150">
    <property type="entry name" value="Vaccinia Virus protein VP39"/>
    <property type="match status" value="1"/>
</dbReference>
<evidence type="ECO:0000313" key="1">
    <source>
        <dbReference type="EMBL" id="RAL26749.1"/>
    </source>
</evidence>
<accession>A0A364K8X7</accession>